<keyword evidence="6 8" id="KW-0472">Membrane</keyword>
<dbReference type="Pfam" id="PF00593">
    <property type="entry name" value="TonB_dep_Rec_b-barrel"/>
    <property type="match status" value="1"/>
</dbReference>
<dbReference type="NCBIfam" id="TIGR04057">
    <property type="entry name" value="SusC_RagA_signa"/>
    <property type="match status" value="1"/>
</dbReference>
<evidence type="ECO:0000256" key="4">
    <source>
        <dbReference type="ARBA" id="ARBA00022692"/>
    </source>
</evidence>
<dbReference type="SUPFAM" id="SSF49464">
    <property type="entry name" value="Carboxypeptidase regulatory domain-like"/>
    <property type="match status" value="1"/>
</dbReference>
<evidence type="ECO:0000256" key="3">
    <source>
        <dbReference type="ARBA" id="ARBA00022452"/>
    </source>
</evidence>
<keyword evidence="10" id="KW-0732">Signal</keyword>
<dbReference type="NCBIfam" id="TIGR04056">
    <property type="entry name" value="OMP_RagA_SusC"/>
    <property type="match status" value="1"/>
</dbReference>
<dbReference type="InterPro" id="IPR037066">
    <property type="entry name" value="Plug_dom_sf"/>
</dbReference>
<dbReference type="AlphaFoldDB" id="A0A2S6I0C4"/>
<dbReference type="OrthoDB" id="9768177at2"/>
<evidence type="ECO:0000259" key="11">
    <source>
        <dbReference type="Pfam" id="PF00593"/>
    </source>
</evidence>
<proteinExistence type="inferred from homology"/>
<evidence type="ECO:0000256" key="5">
    <source>
        <dbReference type="ARBA" id="ARBA00023077"/>
    </source>
</evidence>
<feature type="signal peptide" evidence="10">
    <location>
        <begin position="1"/>
        <end position="21"/>
    </location>
</feature>
<comment type="caution">
    <text evidence="13">The sequence shown here is derived from an EMBL/GenBank/DDBJ whole genome shotgun (WGS) entry which is preliminary data.</text>
</comment>
<keyword evidence="7 8" id="KW-0998">Cell outer membrane</keyword>
<evidence type="ECO:0000256" key="9">
    <source>
        <dbReference type="RuleBase" id="RU003357"/>
    </source>
</evidence>
<dbReference type="InterPro" id="IPR000531">
    <property type="entry name" value="Beta-barrel_TonB"/>
</dbReference>
<keyword evidence="14" id="KW-1185">Reference proteome</keyword>
<dbReference type="SUPFAM" id="SSF56935">
    <property type="entry name" value="Porins"/>
    <property type="match status" value="1"/>
</dbReference>
<feature type="chain" id="PRO_5015529445" evidence="10">
    <location>
        <begin position="22"/>
        <end position="1077"/>
    </location>
</feature>
<accession>A0A2S6I0C4</accession>
<dbReference type="Gene3D" id="2.170.130.10">
    <property type="entry name" value="TonB-dependent receptor, plug domain"/>
    <property type="match status" value="1"/>
</dbReference>
<feature type="domain" description="TonB-dependent receptor plug" evidence="12">
    <location>
        <begin position="120"/>
        <end position="245"/>
    </location>
</feature>
<evidence type="ECO:0000256" key="10">
    <source>
        <dbReference type="SAM" id="SignalP"/>
    </source>
</evidence>
<reference evidence="13 14" key="1">
    <citation type="submission" date="2018-02" db="EMBL/GenBank/DDBJ databases">
        <title>Genomic Encyclopedia of Archaeal and Bacterial Type Strains, Phase II (KMG-II): from individual species to whole genera.</title>
        <authorList>
            <person name="Goeker M."/>
        </authorList>
    </citation>
    <scope>NUCLEOTIDE SEQUENCE [LARGE SCALE GENOMIC DNA]</scope>
    <source>
        <strain evidence="13 14">DSM 29526</strain>
    </source>
</reference>
<dbReference type="InterPro" id="IPR012910">
    <property type="entry name" value="Plug_dom"/>
</dbReference>
<evidence type="ECO:0000256" key="6">
    <source>
        <dbReference type="ARBA" id="ARBA00023136"/>
    </source>
</evidence>
<dbReference type="GO" id="GO:0009279">
    <property type="term" value="C:cell outer membrane"/>
    <property type="evidence" value="ECO:0007669"/>
    <property type="project" value="UniProtKB-SubCell"/>
</dbReference>
<evidence type="ECO:0000313" key="14">
    <source>
        <dbReference type="Proteomes" id="UP000237662"/>
    </source>
</evidence>
<keyword evidence="3 8" id="KW-1134">Transmembrane beta strand</keyword>
<dbReference type="Gene3D" id="2.40.170.20">
    <property type="entry name" value="TonB-dependent receptor, beta-barrel domain"/>
    <property type="match status" value="1"/>
</dbReference>
<dbReference type="InterPro" id="IPR023997">
    <property type="entry name" value="TonB-dep_OMP_SusC/RagA_CS"/>
</dbReference>
<keyword evidence="2 8" id="KW-0813">Transport</keyword>
<dbReference type="Pfam" id="PF07715">
    <property type="entry name" value="Plug"/>
    <property type="match status" value="1"/>
</dbReference>
<evidence type="ECO:0000259" key="12">
    <source>
        <dbReference type="Pfam" id="PF07715"/>
    </source>
</evidence>
<comment type="subcellular location">
    <subcellularLocation>
        <location evidence="1 8">Cell outer membrane</location>
        <topology evidence="1 8">Multi-pass membrane protein</topology>
    </subcellularLocation>
</comment>
<evidence type="ECO:0000256" key="1">
    <source>
        <dbReference type="ARBA" id="ARBA00004571"/>
    </source>
</evidence>
<dbReference type="InterPro" id="IPR036942">
    <property type="entry name" value="Beta-barrel_TonB_sf"/>
</dbReference>
<keyword evidence="4 8" id="KW-0812">Transmembrane</keyword>
<evidence type="ECO:0000256" key="8">
    <source>
        <dbReference type="PROSITE-ProRule" id="PRU01360"/>
    </source>
</evidence>
<dbReference type="PROSITE" id="PS52016">
    <property type="entry name" value="TONB_DEPENDENT_REC_3"/>
    <property type="match status" value="1"/>
</dbReference>
<dbReference type="Proteomes" id="UP000237662">
    <property type="component" value="Unassembled WGS sequence"/>
</dbReference>
<name>A0A2S6I0C4_9BACT</name>
<sequence>MLRFRAWITAGNLLLPVFLLSQVPISGTVTSVDGPLTGATVYEADHPGKGTVTDSIGTFTLLIQDFPSILKINYLGYTSRSFPIDATTPLPLDVHLEAGITLDDVEVVVTALGVRRSNSTLGYSVQEVQSEELTDVQAVNFVDNLSGQVAGLRVTAGATGVGSSSQVVIRGETSFTNNNPLFVVDGIPINNNTIINRTNEEAAGFQEVDFGNGAMDVNPADVQSVSVLKGASAAALYGTRAANGVIVITTKRGGKQPGLGISFNSSLTLDRPFQLPRFQNEFGQGQGGEFAFVDGLGGGISDNITYSYGPRLDVGNQVPQFDSPVTLADGTVVRGGDVAVHGGLPIPSTPFVSQPDNVRDFYDSGTTAIHNLAISGGGADGDFRLSVTDLRSDSYIPGVNLKRKTLAGRFGFRPAERLHLDASLNYINTTSDNRPAGGYGSENINYDLTAWLGRQTDLEILRDYWQPGLEGTQQYSYNYTFFDNPYFTLLENRNGLDRDRLFGFLSARYELLDNLSLQVRSGMDYSNERRRFLRNFSSNRFPQGGYAENDVLFREINTDFLLDYTQSFGDFTLNLLAGGNRLTQLAENNQSNALTLAQPGIFRLSNAASPVVIVDQAAEKRINSLYGLARFGFRDYLFLDLTGRNDWSSALANPASADNTSFFYPSASVSFLASRLLDLPEAVSYLQLRANVAQVGNDTDPFRTSSTFVARSPYNGQPTFTEQSVLAQPNLKPEQTTTTELGADIRLLEYRLGLDFTYFTQRTENQILSLPIAQSSGYNQQIVNGGTVSSRGVEAILSLTLVVTEDFRWTSRFNFSSSRAVVDELPAGTDRFTLAYSRVYNSVNQTVYFIVEPGGEIGDIWGTGYRKTDDGRFILTNQGQFIADNTLRKIGNANPDFILGAANSFRFRNLELNLLLDWRQGGQIVSRSLSLAGVAGQLEETAYRPEAGIVVPGVVNTGTDSEPVYVDNTTAISAESYYRSYYDRNHEENNLYDASYLKLRELRLTYRLDRSALADGPLGGFQGVSVSLIGRNLYAWSEIPHFDPEQFAIQGQGIVFGVEDMTYPSARSFGLSLGLDF</sequence>
<evidence type="ECO:0000256" key="2">
    <source>
        <dbReference type="ARBA" id="ARBA00022448"/>
    </source>
</evidence>
<comment type="similarity">
    <text evidence="8 9">Belongs to the TonB-dependent receptor family.</text>
</comment>
<keyword evidence="5 9" id="KW-0798">TonB box</keyword>
<dbReference type="RefSeq" id="WP_104421640.1">
    <property type="nucleotide sequence ID" value="NZ_PTJC01000008.1"/>
</dbReference>
<protein>
    <submittedName>
        <fullName evidence="13">TonB-linked SusC/RagA family outer membrane protein</fullName>
    </submittedName>
</protein>
<organism evidence="13 14">
    <name type="scientific">Neolewinella xylanilytica</name>
    <dbReference type="NCBI Taxonomy" id="1514080"/>
    <lineage>
        <taxon>Bacteria</taxon>
        <taxon>Pseudomonadati</taxon>
        <taxon>Bacteroidota</taxon>
        <taxon>Saprospiria</taxon>
        <taxon>Saprospirales</taxon>
        <taxon>Lewinellaceae</taxon>
        <taxon>Neolewinella</taxon>
    </lineage>
</organism>
<evidence type="ECO:0000313" key="13">
    <source>
        <dbReference type="EMBL" id="PPK84311.1"/>
    </source>
</evidence>
<dbReference type="InterPro" id="IPR039426">
    <property type="entry name" value="TonB-dep_rcpt-like"/>
</dbReference>
<dbReference type="Pfam" id="PF13715">
    <property type="entry name" value="CarbopepD_reg_2"/>
    <property type="match status" value="1"/>
</dbReference>
<evidence type="ECO:0000256" key="7">
    <source>
        <dbReference type="ARBA" id="ARBA00023237"/>
    </source>
</evidence>
<feature type="domain" description="TonB-dependent receptor-like beta-barrel" evidence="11">
    <location>
        <begin position="466"/>
        <end position="823"/>
    </location>
</feature>
<gene>
    <name evidence="13" type="ORF">CLV84_4081</name>
</gene>
<dbReference type="InterPro" id="IPR008969">
    <property type="entry name" value="CarboxyPept-like_regulatory"/>
</dbReference>
<dbReference type="InterPro" id="IPR023996">
    <property type="entry name" value="TonB-dep_OMP_SusC/RagA"/>
</dbReference>
<dbReference type="EMBL" id="PTJC01000008">
    <property type="protein sequence ID" value="PPK84311.1"/>
    <property type="molecule type" value="Genomic_DNA"/>
</dbReference>